<dbReference type="KEGG" id="pez:HWQ56_27800"/>
<protein>
    <submittedName>
        <fullName evidence="1">Uncharacterized protein</fullName>
    </submittedName>
</protein>
<dbReference type="AlphaFoldDB" id="A0A7D5H9B6"/>
<evidence type="ECO:0000313" key="2">
    <source>
        <dbReference type="Proteomes" id="UP000509568"/>
    </source>
</evidence>
<dbReference type="Proteomes" id="UP000509568">
    <property type="component" value="Chromosome"/>
</dbReference>
<proteinExistence type="predicted"/>
<keyword evidence="2" id="KW-1185">Reference proteome</keyword>
<dbReference type="EMBL" id="CP056030">
    <property type="protein sequence ID" value="QKZ07383.1"/>
    <property type="molecule type" value="Genomic_DNA"/>
</dbReference>
<sequence length="82" mass="9171">MTNQDASPPIFLINPDCPDLDLFEFATRRFQAVRNLMECLSCMNSCSIEGKDLNVVADVACHLLQEGCDVLERMHGLIGVER</sequence>
<gene>
    <name evidence="1" type="ORF">HWQ56_27800</name>
</gene>
<reference evidence="1 2" key="1">
    <citation type="submission" date="2020-06" db="EMBL/GenBank/DDBJ databases">
        <title>Pseudomonas eucalypticola sp. nov., an endophyte of Eucalyptus dunnii leaves with biocontrol ability of eucalyptus leaf blight.</title>
        <authorList>
            <person name="Liu Y."/>
            <person name="Song Z."/>
            <person name="Zeng H."/>
            <person name="Lu M."/>
            <person name="Wang X."/>
            <person name="Lian X."/>
            <person name="Zhang Q."/>
        </authorList>
    </citation>
    <scope>NUCLEOTIDE SEQUENCE [LARGE SCALE GENOMIC DNA]</scope>
    <source>
        <strain evidence="1 2">NP-1</strain>
    </source>
</reference>
<dbReference type="RefSeq" id="WP_158152836.1">
    <property type="nucleotide sequence ID" value="NZ_CP056030.1"/>
</dbReference>
<name>A0A7D5H9B6_9PSED</name>
<evidence type="ECO:0000313" key="1">
    <source>
        <dbReference type="EMBL" id="QKZ07383.1"/>
    </source>
</evidence>
<organism evidence="1 2">
    <name type="scientific">Pseudomonas eucalypticola</name>
    <dbReference type="NCBI Taxonomy" id="2599595"/>
    <lineage>
        <taxon>Bacteria</taxon>
        <taxon>Pseudomonadati</taxon>
        <taxon>Pseudomonadota</taxon>
        <taxon>Gammaproteobacteria</taxon>
        <taxon>Pseudomonadales</taxon>
        <taxon>Pseudomonadaceae</taxon>
        <taxon>Pseudomonas</taxon>
    </lineage>
</organism>
<accession>A0A7D5H9B6</accession>